<evidence type="ECO:0000313" key="3">
    <source>
        <dbReference type="Proteomes" id="UP000185612"/>
    </source>
</evidence>
<evidence type="ECO:0000259" key="1">
    <source>
        <dbReference type="PROSITE" id="PS51163"/>
    </source>
</evidence>
<dbReference type="EMBL" id="MQVS01000002">
    <property type="protein sequence ID" value="OKL52439.1"/>
    <property type="molecule type" value="Genomic_DNA"/>
</dbReference>
<organism evidence="2 3">
    <name type="scientific">Buchananella hordeovulneris</name>
    <dbReference type="NCBI Taxonomy" id="52770"/>
    <lineage>
        <taxon>Bacteria</taxon>
        <taxon>Bacillati</taxon>
        <taxon>Actinomycetota</taxon>
        <taxon>Actinomycetes</taxon>
        <taxon>Actinomycetales</taxon>
        <taxon>Actinomycetaceae</taxon>
        <taxon>Buchananella</taxon>
    </lineage>
</organism>
<dbReference type="NCBIfam" id="TIGR00057">
    <property type="entry name" value="L-threonylcarbamoyladenylate synthase"/>
    <property type="match status" value="1"/>
</dbReference>
<dbReference type="SUPFAM" id="SSF55821">
    <property type="entry name" value="YrdC/RibB"/>
    <property type="match status" value="1"/>
</dbReference>
<dbReference type="InParanoid" id="A0A1Q5PYB1"/>
<evidence type="ECO:0000313" key="2">
    <source>
        <dbReference type="EMBL" id="OKL52439.1"/>
    </source>
</evidence>
<dbReference type="PANTHER" id="PTHR42828:SF3">
    <property type="entry name" value="THREONYLCARBAMOYL-AMP SYNTHASE"/>
    <property type="match status" value="1"/>
</dbReference>
<comment type="caution">
    <text evidence="2">The sequence shown here is derived from an EMBL/GenBank/DDBJ whole genome shotgun (WGS) entry which is preliminary data.</text>
</comment>
<dbReference type="Gene3D" id="3.90.870.10">
    <property type="entry name" value="DHBP synthase"/>
    <property type="match status" value="1"/>
</dbReference>
<dbReference type="InterPro" id="IPR052532">
    <property type="entry name" value="SUA5_domain"/>
</dbReference>
<dbReference type="PROSITE" id="PS51163">
    <property type="entry name" value="YRDC"/>
    <property type="match status" value="1"/>
</dbReference>
<dbReference type="RefSeq" id="WP_073823137.1">
    <property type="nucleotide sequence ID" value="NZ_MQVS01000002.1"/>
</dbReference>
<dbReference type="PANTHER" id="PTHR42828">
    <property type="entry name" value="DHBP SYNTHASE RIBB-LIKE ALPHA/BETA DOMAIN-CONTAINING PROTEIN"/>
    <property type="match status" value="1"/>
</dbReference>
<dbReference type="STRING" id="52770.BSZ40_02940"/>
<accession>A0A1Q5PYB1</accession>
<sequence>MSAYVELHPVNPQARLIDKVVRQLTADGLIAYPTDSGYALACRLGNKEGLDRIRQLRQLGEKHNFTLVAQSFNQLGQMVIVSNAHFRLIKSLTPGPYTFIVKGTKEIPRMTLHPKKHTVGFRIPRHTIAQAIVAGLGEPVLSSTLLLPGHSEAMSEGWVVRDELGHLLDMVVEGPVDSTEPTTVLNLTDDVPVLERQGSGPVDGILA</sequence>
<name>A0A1Q5PYB1_9ACTO</name>
<dbReference type="InterPro" id="IPR006070">
    <property type="entry name" value="Sua5-like_dom"/>
</dbReference>
<dbReference type="InterPro" id="IPR017945">
    <property type="entry name" value="DHBP_synth_RibB-like_a/b_dom"/>
</dbReference>
<reference evidence="3" key="1">
    <citation type="submission" date="2016-12" db="EMBL/GenBank/DDBJ databases">
        <authorList>
            <person name="Meng X."/>
        </authorList>
    </citation>
    <scope>NUCLEOTIDE SEQUENCE [LARGE SCALE GENOMIC DNA]</scope>
    <source>
        <strain evidence="3">DSM 20732</strain>
    </source>
</reference>
<dbReference type="Proteomes" id="UP000185612">
    <property type="component" value="Unassembled WGS sequence"/>
</dbReference>
<dbReference type="Pfam" id="PF01300">
    <property type="entry name" value="Sua5_yciO_yrdC"/>
    <property type="match status" value="1"/>
</dbReference>
<dbReference type="GO" id="GO:0003725">
    <property type="term" value="F:double-stranded RNA binding"/>
    <property type="evidence" value="ECO:0007669"/>
    <property type="project" value="InterPro"/>
</dbReference>
<protein>
    <submittedName>
        <fullName evidence="2">Threonylcarbamoyl-AMP synthase</fullName>
    </submittedName>
</protein>
<gene>
    <name evidence="2" type="ORF">BSZ40_02940</name>
</gene>
<proteinExistence type="predicted"/>
<dbReference type="AlphaFoldDB" id="A0A1Q5PYB1"/>
<dbReference type="OrthoDB" id="9781656at2"/>
<keyword evidence="3" id="KW-1185">Reference proteome</keyword>
<feature type="domain" description="YrdC-like" evidence="1">
    <location>
        <begin position="14"/>
        <end position="200"/>
    </location>
</feature>